<dbReference type="GO" id="GO:0015074">
    <property type="term" value="P:DNA integration"/>
    <property type="evidence" value="ECO:0007669"/>
    <property type="project" value="InterPro"/>
</dbReference>
<dbReference type="Gene3D" id="1.10.10.10">
    <property type="entry name" value="Winged helix-like DNA-binding domain superfamily/Winged helix DNA-binding domain"/>
    <property type="match status" value="1"/>
</dbReference>
<dbReference type="Gene3D" id="3.30.420.10">
    <property type="entry name" value="Ribonuclease H-like superfamily/Ribonuclease H"/>
    <property type="match status" value="1"/>
</dbReference>
<feature type="domain" description="Tc1-like transposase DDE" evidence="2">
    <location>
        <begin position="210"/>
        <end position="293"/>
    </location>
</feature>
<dbReference type="Pfam" id="PF13358">
    <property type="entry name" value="DDE_3"/>
    <property type="match status" value="1"/>
</dbReference>
<organism evidence="4 5">
    <name type="scientific">Astatotilapia calliptera</name>
    <name type="common">Eastern happy</name>
    <name type="synonym">Chromis callipterus</name>
    <dbReference type="NCBI Taxonomy" id="8154"/>
    <lineage>
        <taxon>Eukaryota</taxon>
        <taxon>Metazoa</taxon>
        <taxon>Chordata</taxon>
        <taxon>Craniata</taxon>
        <taxon>Vertebrata</taxon>
        <taxon>Euteleostomi</taxon>
        <taxon>Actinopterygii</taxon>
        <taxon>Neopterygii</taxon>
        <taxon>Teleostei</taxon>
        <taxon>Neoteleostei</taxon>
        <taxon>Acanthomorphata</taxon>
        <taxon>Ovalentaria</taxon>
        <taxon>Cichlomorphae</taxon>
        <taxon>Cichliformes</taxon>
        <taxon>Cichlidae</taxon>
        <taxon>African cichlids</taxon>
        <taxon>Pseudocrenilabrinae</taxon>
        <taxon>Haplochromini</taxon>
        <taxon>Astatotilapia</taxon>
    </lineage>
</organism>
<dbReference type="PANTHER" id="PTHR23022:SF135">
    <property type="entry name" value="SI:DKEY-77F5.3"/>
    <property type="match status" value="1"/>
</dbReference>
<evidence type="ECO:0000313" key="5">
    <source>
        <dbReference type="Proteomes" id="UP000265100"/>
    </source>
</evidence>
<dbReference type="Bgee" id="ENSACLG00000008296">
    <property type="expression patterns" value="Expressed in spleen and 6 other cell types or tissues"/>
</dbReference>
<dbReference type="AlphaFoldDB" id="A0A3P8P551"/>
<dbReference type="InterPro" id="IPR036397">
    <property type="entry name" value="RNaseH_sf"/>
</dbReference>
<dbReference type="GO" id="GO:0006313">
    <property type="term" value="P:DNA transposition"/>
    <property type="evidence" value="ECO:0007669"/>
    <property type="project" value="InterPro"/>
</dbReference>
<dbReference type="InterPro" id="IPR052338">
    <property type="entry name" value="Transposase_5"/>
</dbReference>
<dbReference type="Proteomes" id="UP000265100">
    <property type="component" value="Chromosome 1"/>
</dbReference>
<keyword evidence="5" id="KW-1185">Reference proteome</keyword>
<name>A0A3P8P551_ASTCA</name>
<dbReference type="STRING" id="8154.ENSACLP00000012142"/>
<proteinExistence type="predicted"/>
<dbReference type="Ensembl" id="ENSACLT00000097168.1">
    <property type="protein sequence ID" value="ENSACLP00000053676.1"/>
    <property type="gene ID" value="ENSACLG00000008296.2"/>
</dbReference>
<dbReference type="InterPro" id="IPR009057">
    <property type="entry name" value="Homeodomain-like_sf"/>
</dbReference>
<protein>
    <recommendedName>
        <fullName evidence="6">Tc1-like transposase DDE domain-containing protein</fullName>
    </recommendedName>
</protein>
<evidence type="ECO:0000259" key="3">
    <source>
        <dbReference type="Pfam" id="PF25787"/>
    </source>
</evidence>
<dbReference type="SUPFAM" id="SSF46689">
    <property type="entry name" value="Homeodomain-like"/>
    <property type="match status" value="1"/>
</dbReference>
<accession>A0A3P8P551</accession>
<dbReference type="PANTHER" id="PTHR23022">
    <property type="entry name" value="TRANSPOSABLE ELEMENT-RELATED"/>
    <property type="match status" value="1"/>
</dbReference>
<dbReference type="InterPro" id="IPR038717">
    <property type="entry name" value="Tc1-like_DDE_dom"/>
</dbReference>
<evidence type="ECO:0000259" key="1">
    <source>
        <dbReference type="Pfam" id="PF01498"/>
    </source>
</evidence>
<dbReference type="InterPro" id="IPR057667">
    <property type="entry name" value="HTH_SB"/>
</dbReference>
<reference evidence="4" key="3">
    <citation type="submission" date="2025-05" db="UniProtKB">
        <authorList>
            <consortium name="Ensembl"/>
        </authorList>
    </citation>
    <scope>IDENTIFICATION</scope>
</reference>
<dbReference type="InterPro" id="IPR036388">
    <property type="entry name" value="WH-like_DNA-bd_sf"/>
</dbReference>
<dbReference type="OMA" id="MQEYKDH"/>
<sequence length="343" mass="38970">MGRSQELSEFQRGTVIGCHLSSRSSREISSLLNIPQSTVSSIITKWKRLGTTATQPRSGRPRKITKRGKWMLKHILRRGSQLSAESIATDLQTSCGLQISSRTVRRELHEMGFYGCAAAPKPYITNRNAKHRMRWCKAHRHWTLEQWKRVLWSGESCFSVWQCDGQVWVWRLPGEQYLSDCIVPSVKYGGGGVMVWGCFSGVGLGPLLPVNETLNSSAYQNILDNFMLPTLWEQFGDSPFLLQHDCTPVHKSRSIKTWMNEFGVDELDWPAQSPDLNPIEYLWDELERRLRARPSRPTSVSDLTNALLEEWSEIPINTLLNLAESLPRRIEAVIAAKGGPTSY</sequence>
<dbReference type="GO" id="GO:0003677">
    <property type="term" value="F:DNA binding"/>
    <property type="evidence" value="ECO:0007669"/>
    <property type="project" value="InterPro"/>
</dbReference>
<dbReference type="Pfam" id="PF25787">
    <property type="entry name" value="HTH_SB"/>
    <property type="match status" value="1"/>
</dbReference>
<dbReference type="Ensembl" id="ENSACLT00000012441.2">
    <property type="protein sequence ID" value="ENSACLP00000012142.1"/>
    <property type="gene ID" value="ENSACLG00000008296.2"/>
</dbReference>
<dbReference type="InterPro" id="IPR002492">
    <property type="entry name" value="Transposase_Tc1-like"/>
</dbReference>
<reference evidence="4 5" key="1">
    <citation type="submission" date="2018-05" db="EMBL/GenBank/DDBJ databases">
        <authorList>
            <person name="Datahose"/>
        </authorList>
    </citation>
    <scope>NUCLEOTIDE SEQUENCE</scope>
</reference>
<dbReference type="GeneTree" id="ENSGT01150000286914"/>
<evidence type="ECO:0000259" key="2">
    <source>
        <dbReference type="Pfam" id="PF13358"/>
    </source>
</evidence>
<feature type="domain" description="Transposase Tc1-like" evidence="1">
    <location>
        <begin position="75"/>
        <end position="141"/>
    </location>
</feature>
<evidence type="ECO:0000313" key="4">
    <source>
        <dbReference type="Ensembl" id="ENSACLP00000012142.1"/>
    </source>
</evidence>
<evidence type="ECO:0008006" key="6">
    <source>
        <dbReference type="Google" id="ProtNLM"/>
    </source>
</evidence>
<dbReference type="Pfam" id="PF01498">
    <property type="entry name" value="HTH_Tnp_Tc3_2"/>
    <property type="match status" value="1"/>
</dbReference>
<feature type="domain" description="Sleeping Beauty transposase HTH" evidence="3">
    <location>
        <begin position="1"/>
        <end position="52"/>
    </location>
</feature>
<reference evidence="4 5" key="2">
    <citation type="submission" date="2023-03" db="EMBL/GenBank/DDBJ databases">
        <authorList>
            <consortium name="Wellcome Sanger Institute Data Sharing"/>
        </authorList>
    </citation>
    <scope>NUCLEOTIDE SEQUENCE [LARGE SCALE GENOMIC DNA]</scope>
</reference>